<accession>F9P4Q5</accession>
<evidence type="ECO:0000313" key="1">
    <source>
        <dbReference type="EMBL" id="EGV10651.1"/>
    </source>
</evidence>
<evidence type="ECO:0008006" key="5">
    <source>
        <dbReference type="Google" id="ProtNLM"/>
    </source>
</evidence>
<organism evidence="1 3">
    <name type="scientific">Streptococcus constellatus subsp. pharyngis SK1060 = CCUG 46377</name>
    <dbReference type="NCBI Taxonomy" id="1035184"/>
    <lineage>
        <taxon>Bacteria</taxon>
        <taxon>Bacillati</taxon>
        <taxon>Bacillota</taxon>
        <taxon>Bacilli</taxon>
        <taxon>Lactobacillales</taxon>
        <taxon>Streptococcaceae</taxon>
        <taxon>Streptococcus</taxon>
        <taxon>Streptococcus anginosus group</taxon>
    </lineage>
</organism>
<dbReference type="eggNOG" id="ENOG50340QP">
    <property type="taxonomic scope" value="Bacteria"/>
</dbReference>
<gene>
    <name evidence="2" type="ORF">ANG5_0699</name>
    <name evidence="1" type="ORF">HMPREF1042_0453</name>
</gene>
<sequence length="232" mass="27867">MIKVINPSRLTRQPFFHELINYLDQHDDVTLREIKREFANFPNIDRSIEDYIKAGYVLRKNKRYHQSVPLLENVTALSLDQEVFVRDDSPLYQELLNMRFETHLTNQTNQAILVEKTDFLREQLTLSNYFYRLKQQYPLINQQQKLYDLVGDVNPEYALKYMTTFLLKYGRKTELMQKRRDIFVDALVILGYITPNEAGKYELKLDFDKGTLTFRVQKPVDFYNKHHRIIKF</sequence>
<evidence type="ECO:0000313" key="2">
    <source>
        <dbReference type="EMBL" id="GAD44171.1"/>
    </source>
</evidence>
<dbReference type="EMBL" id="BASX01000004">
    <property type="protein sequence ID" value="GAD44171.1"/>
    <property type="molecule type" value="Genomic_DNA"/>
</dbReference>
<evidence type="ECO:0000313" key="3">
    <source>
        <dbReference type="Proteomes" id="UP000003287"/>
    </source>
</evidence>
<dbReference type="Proteomes" id="UP000016985">
    <property type="component" value="Unassembled WGS sequence"/>
</dbReference>
<dbReference type="AlphaFoldDB" id="F9P4Q5"/>
<dbReference type="EMBL" id="AFUP01000001">
    <property type="protein sequence ID" value="EGV10651.1"/>
    <property type="molecule type" value="Genomic_DNA"/>
</dbReference>
<evidence type="ECO:0000313" key="4">
    <source>
        <dbReference type="Proteomes" id="UP000016985"/>
    </source>
</evidence>
<dbReference type="RefSeq" id="WP_006267303.1">
    <property type="nucleotide sequence ID" value="NZ_BASX01000004.1"/>
</dbReference>
<name>F9P4Q5_STRCV</name>
<reference evidence="2 4" key="2">
    <citation type="submission" date="2013-09" db="EMBL/GenBank/DDBJ databases">
        <title>Genome Sequences of seven clinical isolates and type strains of anginosus group streptococci.</title>
        <authorList>
            <person name="Maruyama F."/>
            <person name="Sakurai A."/>
            <person name="Ogura Y."/>
            <person name="Homma H."/>
            <person name="Takahashi N."/>
            <person name="Ohtsubo Y."/>
            <person name="Hoshino T."/>
            <person name="Okahashi N."/>
            <person name="Nakagawa I."/>
            <person name="Kimura S."/>
            <person name="Fujiwara T."/>
            <person name="Hayashi T."/>
            <person name="Shintani S."/>
        </authorList>
    </citation>
    <scope>NUCLEOTIDE SEQUENCE [LARGE SCALE GENOMIC DNA]</scope>
    <source>
        <strain evidence="2">CCUG 46377</strain>
        <strain evidence="4">CCUG46377</strain>
    </source>
</reference>
<dbReference type="Proteomes" id="UP000003287">
    <property type="component" value="Unassembled WGS sequence"/>
</dbReference>
<reference evidence="1 3" key="1">
    <citation type="submission" date="2011-06" db="EMBL/GenBank/DDBJ databases">
        <authorList>
            <person name="Harkins D.M."/>
            <person name="Madupu R."/>
            <person name="Durkin A.S."/>
            <person name="Torralba M."/>
            <person name="Methe B."/>
            <person name="Sutton G.G."/>
            <person name="Nelson K.E."/>
        </authorList>
    </citation>
    <scope>NUCLEOTIDE SEQUENCE [LARGE SCALE GENOMIC DNA]</scope>
    <source>
        <strain evidence="1 3">SK1060</strain>
    </source>
</reference>
<proteinExistence type="predicted"/>
<keyword evidence="4" id="KW-1185">Reference proteome</keyword>
<dbReference type="Pfam" id="PF08820">
    <property type="entry name" value="DUF1803"/>
    <property type="match status" value="1"/>
</dbReference>
<dbReference type="InterPro" id="IPR014924">
    <property type="entry name" value="DUF1803"/>
</dbReference>
<protein>
    <recommendedName>
        <fullName evidence="5">DUF1803 domain-containing protein</fullName>
    </recommendedName>
</protein>